<comment type="caution">
    <text evidence="13">The sequence shown here is derived from an EMBL/GenBank/DDBJ whole genome shotgun (WGS) entry which is preliminary data.</text>
</comment>
<evidence type="ECO:0000256" key="4">
    <source>
        <dbReference type="ARBA" id="ARBA00014213"/>
    </source>
</evidence>
<comment type="similarity">
    <text evidence="3">Belongs to the LptF/LptG family.</text>
</comment>
<evidence type="ECO:0000256" key="8">
    <source>
        <dbReference type="ARBA" id="ARBA00022692"/>
    </source>
</evidence>
<keyword evidence="8 12" id="KW-0812">Transmembrane</keyword>
<gene>
    <name evidence="13" type="ORF">Thpro_020772</name>
</gene>
<evidence type="ECO:0000256" key="6">
    <source>
        <dbReference type="ARBA" id="ARBA00022475"/>
    </source>
</evidence>
<keyword evidence="10 12" id="KW-0472">Membrane</keyword>
<dbReference type="OrthoDB" id="9778062at2"/>
<dbReference type="GO" id="GO:0043190">
    <property type="term" value="C:ATP-binding cassette (ABC) transporter complex"/>
    <property type="evidence" value="ECO:0007669"/>
    <property type="project" value="InterPro"/>
</dbReference>
<keyword evidence="5" id="KW-0813">Transport</keyword>
<feature type="transmembrane region" description="Helical" evidence="12">
    <location>
        <begin position="334"/>
        <end position="352"/>
    </location>
</feature>
<comment type="subcellular location">
    <subcellularLocation>
        <location evidence="2">Cell inner membrane</location>
        <topology evidence="2">Multi-pass membrane protein</topology>
    </subcellularLocation>
</comment>
<accession>A0A1A6C585</accession>
<keyword evidence="9 12" id="KW-1133">Transmembrane helix</keyword>
<evidence type="ECO:0000256" key="7">
    <source>
        <dbReference type="ARBA" id="ARBA00022519"/>
    </source>
</evidence>
<evidence type="ECO:0000256" key="1">
    <source>
        <dbReference type="ARBA" id="ARBA00002265"/>
    </source>
</evidence>
<dbReference type="AlphaFoldDB" id="A0A1A6C585"/>
<keyword evidence="7" id="KW-0997">Cell inner membrane</keyword>
<dbReference type="NCBIfam" id="TIGR04407">
    <property type="entry name" value="LptF_YjgP"/>
    <property type="match status" value="1"/>
</dbReference>
<dbReference type="InterPro" id="IPR030922">
    <property type="entry name" value="LptF"/>
</dbReference>
<dbReference type="Proteomes" id="UP000029273">
    <property type="component" value="Unassembled WGS sequence"/>
</dbReference>
<dbReference type="InterPro" id="IPR005495">
    <property type="entry name" value="LptG/LptF_permease"/>
</dbReference>
<feature type="transmembrane region" description="Helical" evidence="12">
    <location>
        <begin position="99"/>
        <end position="125"/>
    </location>
</feature>
<evidence type="ECO:0000256" key="3">
    <source>
        <dbReference type="ARBA" id="ARBA00007725"/>
    </source>
</evidence>
<keyword evidence="14" id="KW-1185">Reference proteome</keyword>
<dbReference type="GO" id="GO:0055085">
    <property type="term" value="P:transmembrane transport"/>
    <property type="evidence" value="ECO:0007669"/>
    <property type="project" value="InterPro"/>
</dbReference>
<feature type="transmembrane region" description="Helical" evidence="12">
    <location>
        <begin position="12"/>
        <end position="37"/>
    </location>
</feature>
<evidence type="ECO:0000256" key="10">
    <source>
        <dbReference type="ARBA" id="ARBA00023136"/>
    </source>
</evidence>
<evidence type="ECO:0000256" key="9">
    <source>
        <dbReference type="ARBA" id="ARBA00022989"/>
    </source>
</evidence>
<comment type="subunit">
    <text evidence="11">Component of the lipopolysaccharide transport and assembly complex. The LptBFG transporter is composed of two ATP-binding proteins (LptB) and two transmembrane proteins (LptF and LptG).</text>
</comment>
<evidence type="ECO:0000313" key="14">
    <source>
        <dbReference type="Proteomes" id="UP000029273"/>
    </source>
</evidence>
<dbReference type="Pfam" id="PF03739">
    <property type="entry name" value="LptF_LptG"/>
    <property type="match status" value="1"/>
</dbReference>
<dbReference type="GO" id="GO:0015920">
    <property type="term" value="P:lipopolysaccharide transport"/>
    <property type="evidence" value="ECO:0007669"/>
    <property type="project" value="TreeGrafter"/>
</dbReference>
<dbReference type="RefSeq" id="WP_052064566.1">
    <property type="nucleotide sequence ID" value="NZ_JQSG02000002.1"/>
</dbReference>
<comment type="function">
    <text evidence="1">Part of the ABC transporter complex LptBFG involved in the translocation of lipopolysaccharide (LPS) from the inner membrane to the outer membrane.</text>
</comment>
<dbReference type="PANTHER" id="PTHR33529">
    <property type="entry name" value="SLR0882 PROTEIN-RELATED"/>
    <property type="match status" value="1"/>
</dbReference>
<organism evidence="13 14">
    <name type="scientific">Acidihalobacter prosperus</name>
    <dbReference type="NCBI Taxonomy" id="160660"/>
    <lineage>
        <taxon>Bacteria</taxon>
        <taxon>Pseudomonadati</taxon>
        <taxon>Pseudomonadota</taxon>
        <taxon>Gammaproteobacteria</taxon>
        <taxon>Chromatiales</taxon>
        <taxon>Ectothiorhodospiraceae</taxon>
        <taxon>Acidihalobacter</taxon>
    </lineage>
</organism>
<dbReference type="PANTHER" id="PTHR33529:SF7">
    <property type="entry name" value="LIPOPOLYSACCHARIDE EXPORT SYSTEM PERMEASE PROTEIN LPTF"/>
    <property type="match status" value="1"/>
</dbReference>
<evidence type="ECO:0000256" key="5">
    <source>
        <dbReference type="ARBA" id="ARBA00022448"/>
    </source>
</evidence>
<protein>
    <recommendedName>
        <fullName evidence="4">Lipopolysaccharide export system permease protein LptF</fullName>
    </recommendedName>
</protein>
<evidence type="ECO:0000313" key="13">
    <source>
        <dbReference type="EMBL" id="OBS09722.1"/>
    </source>
</evidence>
<evidence type="ECO:0000256" key="11">
    <source>
        <dbReference type="ARBA" id="ARBA00026081"/>
    </source>
</evidence>
<feature type="transmembrane region" description="Helical" evidence="12">
    <location>
        <begin position="57"/>
        <end position="78"/>
    </location>
</feature>
<dbReference type="EMBL" id="JQSG02000002">
    <property type="protein sequence ID" value="OBS09722.1"/>
    <property type="molecule type" value="Genomic_DNA"/>
</dbReference>
<evidence type="ECO:0000256" key="2">
    <source>
        <dbReference type="ARBA" id="ARBA00004429"/>
    </source>
</evidence>
<name>A0A1A6C585_9GAMM</name>
<evidence type="ECO:0000256" key="12">
    <source>
        <dbReference type="SAM" id="Phobius"/>
    </source>
</evidence>
<keyword evidence="6" id="KW-1003">Cell membrane</keyword>
<feature type="transmembrane region" description="Helical" evidence="12">
    <location>
        <begin position="301"/>
        <end position="322"/>
    </location>
</feature>
<proteinExistence type="inferred from homology"/>
<reference evidence="13 14" key="1">
    <citation type="journal article" date="2014" name="Genome Announc.">
        <title>Draft Genome Sequence of the Iron-Oxidizing, Acidophilic, and Halotolerant 'Thiobacillus prosperus' Type Strain DSM 5130.</title>
        <authorList>
            <person name="Ossandon F.J."/>
            <person name="Cardenas J.P."/>
            <person name="Corbett M."/>
            <person name="Quatrini R."/>
            <person name="Holmes D.S."/>
            <person name="Watkin E."/>
        </authorList>
    </citation>
    <scope>NUCLEOTIDE SEQUENCE [LARGE SCALE GENOMIC DNA]</scope>
    <source>
        <strain evidence="13 14">DSM 5130</strain>
    </source>
</reference>
<sequence length="364" mass="40148">MRILARYLAIEVLLSLLAVGFVLGLVIVGSTFVRLLGLSASGALPVELLASLVAVESLKAMMLLLPVALFLAIMLTLGRLYRDSEMTAMQAAGVSPRRLYGGLMLLGLPMALMSLYLMLVAYPWASQKSVVIQREGQQRMDFAAVESGRFMALDGGRIVAFVASLGDRGKRLQDIFVHAVDEGSPIVLSARTGMLEIDRGKGLRVLKLEQGTRYDGKAGVADYRILRFERYQAAMPLAAVSENGAPRRISMSTLSLWRQGGAADLAELEWRLAIPLSALILILLAVPMSHVRPRQGRYGQLVFGMLLYVVYANLILIAKSWMEKGIVPISIGMWWPHLLMLLLAALLWWRQAGWRLPFASRRLS</sequence>
<feature type="transmembrane region" description="Helical" evidence="12">
    <location>
        <begin position="272"/>
        <end position="289"/>
    </location>
</feature>